<dbReference type="PANTHER" id="PTHR46519">
    <property type="entry name" value="RING/U-BOX SUPERFAMILY PROTEIN"/>
    <property type="match status" value="1"/>
</dbReference>
<name>A0A803QMR8_CANSA</name>
<dbReference type="OrthoDB" id="6078042at2759"/>
<feature type="region of interest" description="Disordered" evidence="3">
    <location>
        <begin position="462"/>
        <end position="488"/>
    </location>
</feature>
<reference evidence="5" key="1">
    <citation type="submission" date="2021-03" db="UniProtKB">
        <authorList>
            <consortium name="EnsemblPlants"/>
        </authorList>
    </citation>
    <scope>IDENTIFICATION</scope>
</reference>
<feature type="region of interest" description="Disordered" evidence="3">
    <location>
        <begin position="318"/>
        <end position="346"/>
    </location>
</feature>
<dbReference type="EnsemblPlants" id="evm.model.10.2256">
    <property type="protein sequence ID" value="cds.evm.model.10.2256"/>
    <property type="gene ID" value="evm.TU.10.2256"/>
</dbReference>
<evidence type="ECO:0000256" key="1">
    <source>
        <dbReference type="PROSITE-ProRule" id="PRU00175"/>
    </source>
</evidence>
<gene>
    <name evidence="5" type="primary">LOC115701172</name>
</gene>
<organism evidence="5 6">
    <name type="scientific">Cannabis sativa</name>
    <name type="common">Hemp</name>
    <name type="synonym">Marijuana</name>
    <dbReference type="NCBI Taxonomy" id="3483"/>
    <lineage>
        <taxon>Eukaryota</taxon>
        <taxon>Viridiplantae</taxon>
        <taxon>Streptophyta</taxon>
        <taxon>Embryophyta</taxon>
        <taxon>Tracheophyta</taxon>
        <taxon>Spermatophyta</taxon>
        <taxon>Magnoliopsida</taxon>
        <taxon>eudicotyledons</taxon>
        <taxon>Gunneridae</taxon>
        <taxon>Pentapetalae</taxon>
        <taxon>rosids</taxon>
        <taxon>fabids</taxon>
        <taxon>Rosales</taxon>
        <taxon>Cannabaceae</taxon>
        <taxon>Cannabis</taxon>
    </lineage>
</organism>
<evidence type="ECO:0000313" key="6">
    <source>
        <dbReference type="Proteomes" id="UP000596661"/>
    </source>
</evidence>
<dbReference type="PROSITE" id="PS50089">
    <property type="entry name" value="ZF_RING_2"/>
    <property type="match status" value="1"/>
</dbReference>
<feature type="coiled-coil region" evidence="2">
    <location>
        <begin position="732"/>
        <end position="759"/>
    </location>
</feature>
<keyword evidence="6" id="KW-1185">Reference proteome</keyword>
<feature type="compositionally biased region" description="Polar residues" evidence="3">
    <location>
        <begin position="318"/>
        <end position="342"/>
    </location>
</feature>
<protein>
    <recommendedName>
        <fullName evidence="4">RING-type domain-containing protein</fullName>
    </recommendedName>
</protein>
<evidence type="ECO:0000313" key="5">
    <source>
        <dbReference type="EnsemblPlants" id="cds.evm.model.10.2256"/>
    </source>
</evidence>
<proteinExistence type="predicted"/>
<feature type="compositionally biased region" description="Pro residues" evidence="3">
    <location>
        <begin position="685"/>
        <end position="704"/>
    </location>
</feature>
<accession>A0A803QMR8</accession>
<dbReference type="PANTHER" id="PTHR46519:SF3">
    <property type="entry name" value="RING_U-BOX SUPERFAMILY PROTEIN"/>
    <property type="match status" value="1"/>
</dbReference>
<sequence length="859" mass="97873">MAIAGLHNVSVLDSSFLRDSQTRAPSQISDEEGRVSTRASSILQMWRELEDEHVVSRAQERFRDRLFQQRGDGFIADLSRTDSSESHGSDRIGDSEVASLGENDHEVLSNYNSEHSSDFGEVERVRVRQVFRGWMNSGAGECVSNVSQISNSPRAQWLGENEQERVRVIREWVQTNSQLRGTRAGSRENQPAESGTQIEQVRDGLVVNQNEGRHQQVRRGIRKLCGRQALLDMVKKAERERKMELQVLLDHRAVTNFPHRNRIQSLLRGWFLRNGSLVENERPSSVAESELGLLRQRHTVSGLREGFSRLDNSVCAQASSSLSDTSNEDTSSTRNGEPQENNLFEVRGDICEQSELNYEGSEDQEHDGHGILDGQSELRGNAVEDIDSQESNDHIIEEWHEQVPDNLVREWRWSTNAEFIDRRDDTELNTDVDSQENATNEWASDTLHIGVEERRNILEASYSANDESESRRESNDYPHLSGPADDLEDNTVAHTIGEESASEVEQWQDQSLANEEGDWEQVDGEYDEWTDNPGENIEGSQQQTTEFGWSQGNEDVQNSHLEEVPEEWHEEGDFQETAHSWLEEPSDSETVPARQVETYYFPDDDNVYSIELRELLGRRRVSNLLHSGFRESLDQLIQSYVERQSHAAVDWELDGSSPSPASVEQDLDQARANQSEAQEDATVVRPPPPVAPSTRPIPPPPPPMWDQRPHRDTFTQHEMHQRYGIVCEWEIINDMRIDMARLQQRMNNLQRMMETCMDMQLELQRSIRQEVSAALNRPAASQAVLCEDESGLAMDDTKWDHVRKGMCCICSNTNIDSLLYRCGHMCTCSKCANELVESKGKCPMCRAPVVEVIRAYSIL</sequence>
<feature type="compositionally biased region" description="Polar residues" evidence="3">
    <location>
        <begin position="187"/>
        <end position="199"/>
    </location>
</feature>
<dbReference type="Proteomes" id="UP000596661">
    <property type="component" value="Unassembled WGS sequence"/>
</dbReference>
<dbReference type="AlphaFoldDB" id="A0A803QMR8"/>
<dbReference type="Pfam" id="PF13920">
    <property type="entry name" value="zf-C3HC4_3"/>
    <property type="match status" value="1"/>
</dbReference>
<dbReference type="OMA" id="NDMRIDM"/>
<dbReference type="CDD" id="cd16647">
    <property type="entry name" value="mRING-HC-C3HC5_NEU1"/>
    <property type="match status" value="1"/>
</dbReference>
<feature type="region of interest" description="Disordered" evidence="3">
    <location>
        <begin position="178"/>
        <end position="199"/>
    </location>
</feature>
<dbReference type="InterPro" id="IPR013083">
    <property type="entry name" value="Znf_RING/FYVE/PHD"/>
</dbReference>
<dbReference type="InterPro" id="IPR001841">
    <property type="entry name" value="Znf_RING"/>
</dbReference>
<keyword evidence="1" id="KW-0863">Zinc-finger</keyword>
<feature type="domain" description="RING-type" evidence="4">
    <location>
        <begin position="807"/>
        <end position="846"/>
    </location>
</feature>
<dbReference type="Gramene" id="evm.model.10.2256">
    <property type="protein sequence ID" value="cds.evm.model.10.2256"/>
    <property type="gene ID" value="evm.TU.10.2256"/>
</dbReference>
<feature type="compositionally biased region" description="Basic and acidic residues" evidence="3">
    <location>
        <begin position="79"/>
        <end position="94"/>
    </location>
</feature>
<dbReference type="EMBL" id="UZAU01000839">
    <property type="status" value="NOT_ANNOTATED_CDS"/>
    <property type="molecule type" value="Genomic_DNA"/>
</dbReference>
<keyword evidence="1" id="KW-0862">Zinc</keyword>
<feature type="region of interest" description="Disordered" evidence="3">
    <location>
        <begin position="652"/>
        <end position="704"/>
    </location>
</feature>
<keyword evidence="1" id="KW-0479">Metal-binding</keyword>
<dbReference type="Gene3D" id="3.30.40.10">
    <property type="entry name" value="Zinc/RING finger domain, C3HC4 (zinc finger)"/>
    <property type="match status" value="1"/>
</dbReference>
<keyword evidence="2" id="KW-0175">Coiled coil</keyword>
<dbReference type="SUPFAM" id="SSF57850">
    <property type="entry name" value="RING/U-box"/>
    <property type="match status" value="1"/>
</dbReference>
<evidence type="ECO:0000256" key="3">
    <source>
        <dbReference type="SAM" id="MobiDB-lite"/>
    </source>
</evidence>
<evidence type="ECO:0000256" key="2">
    <source>
        <dbReference type="SAM" id="Coils"/>
    </source>
</evidence>
<feature type="region of interest" description="Disordered" evidence="3">
    <location>
        <begin position="77"/>
        <end position="96"/>
    </location>
</feature>
<dbReference type="GO" id="GO:0008270">
    <property type="term" value="F:zinc ion binding"/>
    <property type="evidence" value="ECO:0007669"/>
    <property type="project" value="UniProtKB-KW"/>
</dbReference>
<evidence type="ECO:0000259" key="4">
    <source>
        <dbReference type="PROSITE" id="PS50089"/>
    </source>
</evidence>